<dbReference type="EnsemblMetazoa" id="SMAR001049-RA">
    <property type="protein sequence ID" value="SMAR001049-PA"/>
    <property type="gene ID" value="SMAR001049"/>
</dbReference>
<feature type="binding site" evidence="1">
    <location>
        <position position="94"/>
    </location>
    <ligand>
        <name>Zn(2+)</name>
        <dbReference type="ChEBI" id="CHEBI:29105"/>
        <note>catalytic</note>
    </ligand>
</feature>
<comment type="cofactor">
    <cofactor evidence="1 2">
        <name>Zn(2+)</name>
        <dbReference type="ChEBI" id="CHEBI:29105"/>
    </cofactor>
    <text evidence="1 2">Binds 1 zinc ion per subunit.</text>
</comment>
<keyword evidence="1 2" id="KW-0645">Protease</keyword>
<dbReference type="HOGENOM" id="CLU_164975_0_0_1"/>
<dbReference type="PANTHER" id="PTHR10127">
    <property type="entry name" value="DISCOIDIN, CUB, EGF, LAMININ , AND ZINC METALLOPROTEASE DOMAIN CONTAINING"/>
    <property type="match status" value="1"/>
</dbReference>
<dbReference type="InterPro" id="IPR006026">
    <property type="entry name" value="Peptidase_Metallo"/>
</dbReference>
<protein>
    <recommendedName>
        <fullName evidence="2">Metalloendopeptidase</fullName>
        <ecNumber evidence="2">3.4.24.-</ecNumber>
    </recommendedName>
</protein>
<dbReference type="SUPFAM" id="SSF55486">
    <property type="entry name" value="Metalloproteases ('zincins'), catalytic domain"/>
    <property type="match status" value="1"/>
</dbReference>
<dbReference type="PROSITE" id="PS51864">
    <property type="entry name" value="ASTACIN"/>
    <property type="match status" value="1"/>
</dbReference>
<keyword evidence="1 2" id="KW-0378">Hydrolase</keyword>
<keyword evidence="1 2" id="KW-0862">Zinc</keyword>
<evidence type="ECO:0000259" key="3">
    <source>
        <dbReference type="PROSITE" id="PS51864"/>
    </source>
</evidence>
<dbReference type="PhylomeDB" id="T1IJI0"/>
<evidence type="ECO:0000256" key="2">
    <source>
        <dbReference type="RuleBase" id="RU361183"/>
    </source>
</evidence>
<dbReference type="AlphaFoldDB" id="T1IJI0"/>
<feature type="active site" evidence="1">
    <location>
        <position position="85"/>
    </location>
</feature>
<proteinExistence type="predicted"/>
<organism evidence="4 5">
    <name type="scientific">Strigamia maritima</name>
    <name type="common">European centipede</name>
    <name type="synonym">Geophilus maritimus</name>
    <dbReference type="NCBI Taxonomy" id="126957"/>
    <lineage>
        <taxon>Eukaryota</taxon>
        <taxon>Metazoa</taxon>
        <taxon>Ecdysozoa</taxon>
        <taxon>Arthropoda</taxon>
        <taxon>Myriapoda</taxon>
        <taxon>Chilopoda</taxon>
        <taxon>Pleurostigmophora</taxon>
        <taxon>Geophilomorpha</taxon>
        <taxon>Linotaeniidae</taxon>
        <taxon>Strigamia</taxon>
    </lineage>
</organism>
<dbReference type="Proteomes" id="UP000014500">
    <property type="component" value="Unassembled WGS sequence"/>
</dbReference>
<dbReference type="GO" id="GO:0008270">
    <property type="term" value="F:zinc ion binding"/>
    <property type="evidence" value="ECO:0007669"/>
    <property type="project" value="UniProtKB-UniRule"/>
</dbReference>
<dbReference type="PANTHER" id="PTHR10127:SF886">
    <property type="entry name" value="ASTACIN-LIKE METALLOENDOPEPTIDASE"/>
    <property type="match status" value="1"/>
</dbReference>
<evidence type="ECO:0000313" key="5">
    <source>
        <dbReference type="Proteomes" id="UP000014500"/>
    </source>
</evidence>
<dbReference type="STRING" id="126957.T1IJI0"/>
<keyword evidence="1 2" id="KW-0479">Metal-binding</keyword>
<dbReference type="EMBL" id="JH430294">
    <property type="status" value="NOT_ANNOTATED_CDS"/>
    <property type="molecule type" value="Genomic_DNA"/>
</dbReference>
<keyword evidence="5" id="KW-1185">Reference proteome</keyword>
<dbReference type="SMART" id="SM00235">
    <property type="entry name" value="ZnMc"/>
    <property type="match status" value="1"/>
</dbReference>
<dbReference type="GO" id="GO:0006508">
    <property type="term" value="P:proteolysis"/>
    <property type="evidence" value="ECO:0007669"/>
    <property type="project" value="UniProtKB-KW"/>
</dbReference>
<dbReference type="EC" id="3.4.24.-" evidence="2"/>
<evidence type="ECO:0000313" key="4">
    <source>
        <dbReference type="EnsemblMetazoa" id="SMAR001049-PA"/>
    </source>
</evidence>
<dbReference type="Gene3D" id="3.40.390.10">
    <property type="entry name" value="Collagenase (Catalytic Domain)"/>
    <property type="match status" value="1"/>
</dbReference>
<dbReference type="OMA" id="VIVIFEN"/>
<dbReference type="InterPro" id="IPR024079">
    <property type="entry name" value="MetalloPept_cat_dom_sf"/>
</dbReference>
<feature type="binding site" evidence="1">
    <location>
        <position position="84"/>
    </location>
    <ligand>
        <name>Zn(2+)</name>
        <dbReference type="ChEBI" id="CHEBI:29105"/>
        <note>catalytic</note>
    </ligand>
</feature>
<feature type="domain" description="Peptidase M12A" evidence="3">
    <location>
        <begin position="1"/>
        <end position="120"/>
    </location>
</feature>
<evidence type="ECO:0000256" key="1">
    <source>
        <dbReference type="PROSITE-ProRule" id="PRU01211"/>
    </source>
</evidence>
<accession>T1IJI0</accession>
<reference evidence="5" key="1">
    <citation type="submission" date="2011-05" db="EMBL/GenBank/DDBJ databases">
        <authorList>
            <person name="Richards S.R."/>
            <person name="Qu J."/>
            <person name="Jiang H."/>
            <person name="Jhangiani S.N."/>
            <person name="Agravi P."/>
            <person name="Goodspeed R."/>
            <person name="Gross S."/>
            <person name="Mandapat C."/>
            <person name="Jackson L."/>
            <person name="Mathew T."/>
            <person name="Pu L."/>
            <person name="Thornton R."/>
            <person name="Saada N."/>
            <person name="Wilczek-Boney K.B."/>
            <person name="Lee S."/>
            <person name="Kovar C."/>
            <person name="Wu Y."/>
            <person name="Scherer S.E."/>
            <person name="Worley K.C."/>
            <person name="Muzny D.M."/>
            <person name="Gibbs R."/>
        </authorList>
    </citation>
    <scope>NUCLEOTIDE SEQUENCE</scope>
    <source>
        <strain evidence="5">Brora</strain>
    </source>
</reference>
<name>T1IJI0_STRMM</name>
<reference evidence="4" key="2">
    <citation type="submission" date="2015-02" db="UniProtKB">
        <authorList>
            <consortium name="EnsemblMetazoa"/>
        </authorList>
    </citation>
    <scope>IDENTIFICATION</scope>
</reference>
<comment type="caution">
    <text evidence="1">Lacks conserved residue(s) required for the propagation of feature annotation.</text>
</comment>
<sequence length="120" mass="13778">MSTACRPKPNIPTGHLDYMKRNIYKAMHQIQDVSCIRFVTRTNQEDYIEIKAEQGCASEVGRQRGRQVVSLDGPFCMGNGVIVHELNHAIGFWHEQNRPDRDNYVIVIFENIKPGTSLIY</sequence>
<dbReference type="InterPro" id="IPR001506">
    <property type="entry name" value="Peptidase_M12A"/>
</dbReference>
<dbReference type="PRINTS" id="PR00480">
    <property type="entry name" value="ASTACIN"/>
</dbReference>
<keyword evidence="1 2" id="KW-0482">Metalloprotease</keyword>
<dbReference type="eggNOG" id="KOG3714">
    <property type="taxonomic scope" value="Eukaryota"/>
</dbReference>
<dbReference type="GO" id="GO:0004222">
    <property type="term" value="F:metalloendopeptidase activity"/>
    <property type="evidence" value="ECO:0007669"/>
    <property type="project" value="UniProtKB-UniRule"/>
</dbReference>
<dbReference type="Pfam" id="PF01400">
    <property type="entry name" value="Astacin"/>
    <property type="match status" value="1"/>
</dbReference>
<feature type="binding site" evidence="1">
    <location>
        <position position="88"/>
    </location>
    <ligand>
        <name>Zn(2+)</name>
        <dbReference type="ChEBI" id="CHEBI:29105"/>
        <note>catalytic</note>
    </ligand>
</feature>